<evidence type="ECO:0000256" key="1">
    <source>
        <dbReference type="SAM" id="MobiDB-lite"/>
    </source>
</evidence>
<feature type="compositionally biased region" description="Low complexity" evidence="1">
    <location>
        <begin position="26"/>
        <end position="38"/>
    </location>
</feature>
<dbReference type="Pfam" id="PF00583">
    <property type="entry name" value="Acetyltransf_1"/>
    <property type="match status" value="1"/>
</dbReference>
<feature type="region of interest" description="Disordered" evidence="1">
    <location>
        <begin position="60"/>
        <end position="82"/>
    </location>
</feature>
<dbReference type="InterPro" id="IPR016181">
    <property type="entry name" value="Acyl_CoA_acyltransferase"/>
</dbReference>
<feature type="compositionally biased region" description="Basic residues" evidence="1">
    <location>
        <begin position="64"/>
        <end position="73"/>
    </location>
</feature>
<dbReference type="InterPro" id="IPR052729">
    <property type="entry name" value="Acyl/Acetyltrans_Enzymes"/>
</dbReference>
<dbReference type="InParanoid" id="C1E4W4"/>
<evidence type="ECO:0000313" key="3">
    <source>
        <dbReference type="EMBL" id="ACO62788.1"/>
    </source>
</evidence>
<dbReference type="OrthoDB" id="41532at2759"/>
<organism evidence="3 4">
    <name type="scientific">Micromonas commoda (strain RCC299 / NOUM17 / CCMP2709)</name>
    <name type="common">Picoplanktonic green alga</name>
    <dbReference type="NCBI Taxonomy" id="296587"/>
    <lineage>
        <taxon>Eukaryota</taxon>
        <taxon>Viridiplantae</taxon>
        <taxon>Chlorophyta</taxon>
        <taxon>Mamiellophyceae</taxon>
        <taxon>Mamiellales</taxon>
        <taxon>Mamiellaceae</taxon>
        <taxon>Micromonas</taxon>
    </lineage>
</organism>
<dbReference type="GeneID" id="8243219"/>
<dbReference type="Gene3D" id="3.40.630.30">
    <property type="match status" value="1"/>
</dbReference>
<dbReference type="PANTHER" id="PTHR47237">
    <property type="entry name" value="SLL0310 PROTEIN"/>
    <property type="match status" value="1"/>
</dbReference>
<dbReference type="PROSITE" id="PS51186">
    <property type="entry name" value="GNAT"/>
    <property type="match status" value="1"/>
</dbReference>
<dbReference type="RefSeq" id="XP_002501530.1">
    <property type="nucleotide sequence ID" value="XM_002501484.1"/>
</dbReference>
<dbReference type="KEGG" id="mis:MICPUN_58179"/>
<keyword evidence="4" id="KW-1185">Reference proteome</keyword>
<dbReference type="SUPFAM" id="SSF55729">
    <property type="entry name" value="Acyl-CoA N-acyltransferases (Nat)"/>
    <property type="match status" value="1"/>
</dbReference>
<reference evidence="3 4" key="1">
    <citation type="journal article" date="2009" name="Science">
        <title>Green evolution and dynamic adaptations revealed by genomes of the marine picoeukaryotes Micromonas.</title>
        <authorList>
            <person name="Worden A.Z."/>
            <person name="Lee J.H."/>
            <person name="Mock T."/>
            <person name="Rouze P."/>
            <person name="Simmons M.P."/>
            <person name="Aerts A.L."/>
            <person name="Allen A.E."/>
            <person name="Cuvelier M.L."/>
            <person name="Derelle E."/>
            <person name="Everett M.V."/>
            <person name="Foulon E."/>
            <person name="Grimwood J."/>
            <person name="Gundlach H."/>
            <person name="Henrissat B."/>
            <person name="Napoli C."/>
            <person name="McDonald S.M."/>
            <person name="Parker M.S."/>
            <person name="Rombauts S."/>
            <person name="Salamov A."/>
            <person name="Von Dassow P."/>
            <person name="Badger J.H."/>
            <person name="Coutinho P.M."/>
            <person name="Demir E."/>
            <person name="Dubchak I."/>
            <person name="Gentemann C."/>
            <person name="Eikrem W."/>
            <person name="Gready J.E."/>
            <person name="John U."/>
            <person name="Lanier W."/>
            <person name="Lindquist E.A."/>
            <person name="Lucas S."/>
            <person name="Mayer K.F."/>
            <person name="Moreau H."/>
            <person name="Not F."/>
            <person name="Otillar R."/>
            <person name="Panaud O."/>
            <person name="Pangilinan J."/>
            <person name="Paulsen I."/>
            <person name="Piegu B."/>
            <person name="Poliakov A."/>
            <person name="Robbens S."/>
            <person name="Schmutz J."/>
            <person name="Toulza E."/>
            <person name="Wyss T."/>
            <person name="Zelensky A."/>
            <person name="Zhou K."/>
            <person name="Armbrust E.V."/>
            <person name="Bhattacharya D."/>
            <person name="Goodenough U.W."/>
            <person name="Van de Peer Y."/>
            <person name="Grigoriev I.V."/>
        </authorList>
    </citation>
    <scope>NUCLEOTIDE SEQUENCE [LARGE SCALE GENOMIC DNA]</scope>
    <source>
        <strain evidence="4">RCC299 / NOUM17</strain>
    </source>
</reference>
<feature type="domain" description="N-acetyltransferase" evidence="2">
    <location>
        <begin position="109"/>
        <end position="263"/>
    </location>
</feature>
<dbReference type="AlphaFoldDB" id="C1E4W4"/>
<sequence>MSASTAGARASLSRSVGPSGKHRPIAFASRRPRAVAAPEPRRGRATSGFLEVYAPRRSDDGLERRRRRRRRVRASADDEAAWSSAGTLNPELSYDEEFCIIDKGCGHVLRQLTASPEDVERLDALLREVSFDANVDEWLALLKSSEDTSDGDDAGGVTGATGVFDEDGDLVGFGSTVVYGTNTDAPFGWVGNIVVRSDYRKRGVASMVLRAALDSMGAATLAVLDASAMGAPLYLKAGFAPVAAVRRWTLSRDQALGISSSCGSKNAGDVATAMDAIDATADWSEGDGALITDMDAAVFGACRGNTLRAWRDTVPQLCVVEDGVGYAVAHRRGRKLYLGPVGLDVRPGRTYSTIRAREFVERYLTLATHHLATSGGGGGDEGDDDDACDGMVVYVPEGLEEGSLATDSAGRQLRGVSALTCALKRRGFEAGERTTRMVMAPATRDECIGDWCSSDEGEEELEGFVTPLKTDPTVDAKKADVPGLGQGCLTVASLDLG</sequence>
<accession>C1E4W4</accession>
<gene>
    <name evidence="3" type="ORF">MICPUN_58179</name>
</gene>
<dbReference type="Proteomes" id="UP000002009">
    <property type="component" value="Chromosome 4"/>
</dbReference>
<evidence type="ECO:0000313" key="4">
    <source>
        <dbReference type="Proteomes" id="UP000002009"/>
    </source>
</evidence>
<feature type="region of interest" description="Disordered" evidence="1">
    <location>
        <begin position="1"/>
        <end position="48"/>
    </location>
</feature>
<name>C1E4W4_MICCC</name>
<evidence type="ECO:0000259" key="2">
    <source>
        <dbReference type="PROSITE" id="PS51186"/>
    </source>
</evidence>
<dbReference type="CDD" id="cd04301">
    <property type="entry name" value="NAT_SF"/>
    <property type="match status" value="1"/>
</dbReference>
<protein>
    <submittedName>
        <fullName evidence="3">Gcn5-related n-acetyltransferase</fullName>
    </submittedName>
</protein>
<dbReference type="GO" id="GO:0016747">
    <property type="term" value="F:acyltransferase activity, transferring groups other than amino-acyl groups"/>
    <property type="evidence" value="ECO:0007669"/>
    <property type="project" value="InterPro"/>
</dbReference>
<keyword evidence="3" id="KW-0808">Transferase</keyword>
<dbReference type="PANTHER" id="PTHR47237:SF2">
    <property type="entry name" value="BLL4206 PROTEIN"/>
    <property type="match status" value="1"/>
</dbReference>
<proteinExistence type="predicted"/>
<dbReference type="InterPro" id="IPR000182">
    <property type="entry name" value="GNAT_dom"/>
</dbReference>
<dbReference type="OMA" id="TRMRRCE"/>
<dbReference type="EMBL" id="CP001325">
    <property type="protein sequence ID" value="ACO62788.1"/>
    <property type="molecule type" value="Genomic_DNA"/>
</dbReference>